<feature type="compositionally biased region" description="Basic and acidic residues" evidence="1">
    <location>
        <begin position="37"/>
        <end position="48"/>
    </location>
</feature>
<keyword evidence="3" id="KW-1185">Reference proteome</keyword>
<feature type="compositionally biased region" description="Low complexity" evidence="1">
    <location>
        <begin position="1"/>
        <end position="35"/>
    </location>
</feature>
<protein>
    <submittedName>
        <fullName evidence="2">Uncharacterized protein</fullName>
    </submittedName>
</protein>
<dbReference type="InParanoid" id="A0A7M7KA15"/>
<evidence type="ECO:0000313" key="2">
    <source>
        <dbReference type="EnsemblMetazoa" id="XP_022663878"/>
    </source>
</evidence>
<dbReference type="Proteomes" id="UP000594260">
    <property type="component" value="Unplaced"/>
</dbReference>
<dbReference type="RefSeq" id="XP_022663878.1">
    <property type="nucleotide sequence ID" value="XM_022808143.1"/>
</dbReference>
<dbReference type="KEGG" id="vde:111251506"/>
<accession>A0A7M7KA15</accession>
<feature type="region of interest" description="Disordered" evidence="1">
    <location>
        <begin position="1"/>
        <end position="48"/>
    </location>
</feature>
<proteinExistence type="predicted"/>
<evidence type="ECO:0000256" key="1">
    <source>
        <dbReference type="SAM" id="MobiDB-lite"/>
    </source>
</evidence>
<organism evidence="2 3">
    <name type="scientific">Varroa destructor</name>
    <name type="common">Honeybee mite</name>
    <dbReference type="NCBI Taxonomy" id="109461"/>
    <lineage>
        <taxon>Eukaryota</taxon>
        <taxon>Metazoa</taxon>
        <taxon>Ecdysozoa</taxon>
        <taxon>Arthropoda</taxon>
        <taxon>Chelicerata</taxon>
        <taxon>Arachnida</taxon>
        <taxon>Acari</taxon>
        <taxon>Parasitiformes</taxon>
        <taxon>Mesostigmata</taxon>
        <taxon>Gamasina</taxon>
        <taxon>Dermanyssoidea</taxon>
        <taxon>Varroidae</taxon>
        <taxon>Varroa</taxon>
    </lineage>
</organism>
<evidence type="ECO:0000313" key="3">
    <source>
        <dbReference type="Proteomes" id="UP000594260"/>
    </source>
</evidence>
<reference evidence="2" key="1">
    <citation type="submission" date="2021-01" db="UniProtKB">
        <authorList>
            <consortium name="EnsemblMetazoa"/>
        </authorList>
    </citation>
    <scope>IDENTIFICATION</scope>
</reference>
<dbReference type="AlphaFoldDB" id="A0A7M7KA15"/>
<name>A0A7M7KA15_VARDE</name>
<dbReference type="GeneID" id="111251506"/>
<dbReference type="EnsemblMetazoa" id="XM_022808143">
    <property type="protein sequence ID" value="XP_022663878"/>
    <property type="gene ID" value="LOC111251506"/>
</dbReference>
<sequence>MMETASQEATTTAASSQATTITSTTTASTIMQQSQLEQKDKPDEENVGKECLLSKVIKSILSTTEETPFYKEGDSEAEPEDEVLLQQGAALEQAILESDENTTEEAQGQEEGATTTATVTAVIGEGEAAVALALSPDANGQMVKQIVLADGHVLGTCTSSGELSLGEGVQLLQQEDGQALLQSAHSNIQVPLDTVRVLLHMEQQSIQEG</sequence>